<keyword evidence="2 3" id="KW-0808">Transferase</keyword>
<dbReference type="PROSITE" id="PS00816">
    <property type="entry name" value="AIPM_HOMOCIT_SYNTH_2"/>
    <property type="match status" value="1"/>
</dbReference>
<dbReference type="Pfam" id="PF00682">
    <property type="entry name" value="HMGL-like"/>
    <property type="match status" value="1"/>
</dbReference>
<dbReference type="PANTHER" id="PTHR42880">
    <property type="entry name" value="HOMOCITRATE SYNTHASE"/>
    <property type="match status" value="1"/>
</dbReference>
<evidence type="ECO:0000256" key="2">
    <source>
        <dbReference type="ARBA" id="ARBA00022679"/>
    </source>
</evidence>
<proteinExistence type="inferred from homology"/>
<dbReference type="Gene3D" id="1.10.238.260">
    <property type="match status" value="1"/>
</dbReference>
<dbReference type="PANTHER" id="PTHR42880:SF1">
    <property type="entry name" value="ISOPROPYLMALATE_HOMOCITRATE_CITRAMALATE SYNTHASE FAMILY PROTEIN"/>
    <property type="match status" value="1"/>
</dbReference>
<organism evidence="5 6">
    <name type="scientific">Desulfocurvibacter africanus subsp. africanus str. Walvis Bay</name>
    <dbReference type="NCBI Taxonomy" id="690850"/>
    <lineage>
        <taxon>Bacteria</taxon>
        <taxon>Pseudomonadati</taxon>
        <taxon>Thermodesulfobacteriota</taxon>
        <taxon>Desulfovibrionia</taxon>
        <taxon>Desulfovibrionales</taxon>
        <taxon>Desulfovibrionaceae</taxon>
        <taxon>Desulfocurvibacter</taxon>
    </lineage>
</organism>
<evidence type="ECO:0000313" key="5">
    <source>
        <dbReference type="EMBL" id="EGJ49115.1"/>
    </source>
</evidence>
<dbReference type="InterPro" id="IPR002034">
    <property type="entry name" value="AIPM/Hcit_synth_CS"/>
</dbReference>
<dbReference type="Pfam" id="PF22617">
    <property type="entry name" value="HCS_D2"/>
    <property type="match status" value="1"/>
</dbReference>
<sequence>MLIDSTLREGEQQFGVYFDRSHKEELLRLSLAAGVDEVEVGAVGPSPEHCRELEGLLLYGAMLKDRRQSLSLWCACRPADLRMAAGLSPDRLCMTVPVSDAHIRRKLGLDRQALLGHVARMLGLARELGVAYVSLGLEDVSRADLSFALSVARLAQDKGAARLRLADTVGVLAPAETARLVSAFRSAVNLPLALHLHNDFGMATANAVEGLRAGADFVDASALGLGERAGLASLEQLAGYLTLRLGAEGYDLATVRELCASAARAANMTVPANAPMVGERIFWCESGLHVDGLYKAAELYEPFEPSRVGLSRKLGVGKKSGRAAVARKLGELGLAACGDMQSLTDRVRALSAAKGRVLEDEELLALAK</sequence>
<dbReference type="eggNOG" id="COG0119">
    <property type="taxonomic scope" value="Bacteria"/>
</dbReference>
<dbReference type="InterPro" id="IPR000891">
    <property type="entry name" value="PYR_CT"/>
</dbReference>
<evidence type="ECO:0000256" key="3">
    <source>
        <dbReference type="RuleBase" id="RU003523"/>
    </source>
</evidence>
<dbReference type="GO" id="GO:0019752">
    <property type="term" value="P:carboxylic acid metabolic process"/>
    <property type="evidence" value="ECO:0007669"/>
    <property type="project" value="InterPro"/>
</dbReference>
<dbReference type="GO" id="GO:0046912">
    <property type="term" value="F:acyltransferase activity, acyl groups converted into alkyl on transfer"/>
    <property type="evidence" value="ECO:0007669"/>
    <property type="project" value="InterPro"/>
</dbReference>
<comment type="similarity">
    <text evidence="1 3">Belongs to the alpha-IPM synthase/homocitrate synthase family.</text>
</comment>
<dbReference type="STRING" id="690850.Desaf_0764"/>
<evidence type="ECO:0000256" key="1">
    <source>
        <dbReference type="ARBA" id="ARBA00006154"/>
    </source>
</evidence>
<evidence type="ECO:0000313" key="6">
    <source>
        <dbReference type="Proteomes" id="UP000007844"/>
    </source>
</evidence>
<dbReference type="AlphaFoldDB" id="F3YUT8"/>
<dbReference type="InterPro" id="IPR054691">
    <property type="entry name" value="LeuA/HCS_post-cat"/>
</dbReference>
<dbReference type="Proteomes" id="UP000007844">
    <property type="component" value="Chromosome"/>
</dbReference>
<dbReference type="PROSITE" id="PS50991">
    <property type="entry name" value="PYR_CT"/>
    <property type="match status" value="1"/>
</dbReference>
<dbReference type="PROSITE" id="PS00815">
    <property type="entry name" value="AIPM_HOMOCIT_SYNTH_1"/>
    <property type="match status" value="1"/>
</dbReference>
<gene>
    <name evidence="5" type="ORF">Desaf_0764</name>
</gene>
<reference evidence="5 6" key="1">
    <citation type="journal article" date="2011" name="J. Bacteriol.">
        <title>Genome sequence of the mercury-methylating and pleomorphic Desulfovibrio africanus Strain Walvis Bay.</title>
        <authorList>
            <person name="Brown S.D."/>
            <person name="Wall J.D."/>
            <person name="Kucken A.M."/>
            <person name="Gilmour C.C."/>
            <person name="Podar M."/>
            <person name="Brandt C.C."/>
            <person name="Teshima H."/>
            <person name="Detter J.C."/>
            <person name="Han C.S."/>
            <person name="Land M.L."/>
            <person name="Lucas S."/>
            <person name="Han J."/>
            <person name="Pennacchio L."/>
            <person name="Nolan M."/>
            <person name="Pitluck S."/>
            <person name="Woyke T."/>
            <person name="Goodwin L."/>
            <person name="Palumbo A.V."/>
            <person name="Elias D.A."/>
        </authorList>
    </citation>
    <scope>NUCLEOTIDE SEQUENCE [LARGE SCALE GENOMIC DNA]</scope>
    <source>
        <strain evidence="5 6">Walvis Bay</strain>
    </source>
</reference>
<feature type="domain" description="Pyruvate carboxyltransferase" evidence="4">
    <location>
        <begin position="1"/>
        <end position="256"/>
    </location>
</feature>
<dbReference type="InterPro" id="IPR013785">
    <property type="entry name" value="Aldolase_TIM"/>
</dbReference>
<accession>F3YUT8</accession>
<dbReference type="Gene3D" id="3.20.20.70">
    <property type="entry name" value="Aldolase class I"/>
    <property type="match status" value="1"/>
</dbReference>
<dbReference type="HOGENOM" id="CLU_022158_4_0_7"/>
<evidence type="ECO:0000259" key="4">
    <source>
        <dbReference type="PROSITE" id="PS50991"/>
    </source>
</evidence>
<keyword evidence="6" id="KW-1185">Reference proteome</keyword>
<dbReference type="KEGG" id="daf:Desaf_0764"/>
<name>F3YUT8_DESAF</name>
<dbReference type="RefSeq" id="WP_014258950.1">
    <property type="nucleotide sequence ID" value="NC_016629.1"/>
</dbReference>
<dbReference type="EMBL" id="CP003221">
    <property type="protein sequence ID" value="EGJ49115.1"/>
    <property type="molecule type" value="Genomic_DNA"/>
</dbReference>
<protein>
    <submittedName>
        <fullName evidence="5">(R)-citramalate synthase</fullName>
    </submittedName>
</protein>
<dbReference type="SUPFAM" id="SSF51569">
    <property type="entry name" value="Aldolase"/>
    <property type="match status" value="1"/>
</dbReference>